<dbReference type="GO" id="GO:0006508">
    <property type="term" value="P:proteolysis"/>
    <property type="evidence" value="ECO:0007669"/>
    <property type="project" value="InterPro"/>
</dbReference>
<evidence type="ECO:0000259" key="1">
    <source>
        <dbReference type="SMART" id="SM00245"/>
    </source>
</evidence>
<dbReference type="GO" id="GO:0008236">
    <property type="term" value="F:serine-type peptidase activity"/>
    <property type="evidence" value="ECO:0007669"/>
    <property type="project" value="InterPro"/>
</dbReference>
<name>A0A8J8CCW9_9ARCH</name>
<dbReference type="PANTHER" id="PTHR32060:SF22">
    <property type="entry name" value="CARBOXYL-TERMINAL-PROCESSING PEPTIDASE 3, CHLOROPLASTIC"/>
    <property type="match status" value="1"/>
</dbReference>
<dbReference type="SMART" id="SM00245">
    <property type="entry name" value="TSPc"/>
    <property type="match status" value="1"/>
</dbReference>
<organism evidence="2 3">
    <name type="scientific">Candidatus Sysuiplasma superficiale</name>
    <dbReference type="NCBI Taxonomy" id="2823368"/>
    <lineage>
        <taxon>Archaea</taxon>
        <taxon>Methanobacteriati</taxon>
        <taxon>Thermoplasmatota</taxon>
        <taxon>Thermoplasmata</taxon>
        <taxon>Candidatus Sysuiplasmatales</taxon>
        <taxon>Candidatus Sysuiplasmataceae</taxon>
        <taxon>Candidatus Sysuiplasma</taxon>
    </lineage>
</organism>
<dbReference type="Pfam" id="PF03572">
    <property type="entry name" value="Peptidase_S41"/>
    <property type="match status" value="1"/>
</dbReference>
<feature type="domain" description="Tail specific protease" evidence="1">
    <location>
        <begin position="166"/>
        <end position="396"/>
    </location>
</feature>
<evidence type="ECO:0000313" key="2">
    <source>
        <dbReference type="EMBL" id="MBX8632776.1"/>
    </source>
</evidence>
<dbReference type="GO" id="GO:0004175">
    <property type="term" value="F:endopeptidase activity"/>
    <property type="evidence" value="ECO:0007669"/>
    <property type="project" value="TreeGrafter"/>
</dbReference>
<accession>A0A8J8CCW9</accession>
<dbReference type="Proteomes" id="UP000716004">
    <property type="component" value="Unassembled WGS sequence"/>
</dbReference>
<dbReference type="CDD" id="cd07562">
    <property type="entry name" value="Peptidase_S41_TRI"/>
    <property type="match status" value="1"/>
</dbReference>
<dbReference type="AlphaFoldDB" id="A0A8J8CCW9"/>
<protein>
    <recommendedName>
        <fullName evidence="1">Tail specific protease domain-containing protein</fullName>
    </recommendedName>
</protein>
<comment type="caution">
    <text evidence="2">The sequence shown here is derived from an EMBL/GenBank/DDBJ whole genome shotgun (WGS) entry which is preliminary data.</text>
</comment>
<dbReference type="InterPro" id="IPR005151">
    <property type="entry name" value="Tail-specific_protease"/>
</dbReference>
<gene>
    <name evidence="2" type="ORF">J9259_09750</name>
</gene>
<dbReference type="SUPFAM" id="SSF52096">
    <property type="entry name" value="ClpP/crotonase"/>
    <property type="match status" value="1"/>
</dbReference>
<dbReference type="PANTHER" id="PTHR32060">
    <property type="entry name" value="TAIL-SPECIFIC PROTEASE"/>
    <property type="match status" value="1"/>
</dbReference>
<evidence type="ECO:0000313" key="3">
    <source>
        <dbReference type="Proteomes" id="UP000716004"/>
    </source>
</evidence>
<dbReference type="EMBL" id="JAGVSJ010000067">
    <property type="protein sequence ID" value="MBX8632776.1"/>
    <property type="molecule type" value="Genomic_DNA"/>
</dbReference>
<reference evidence="2" key="1">
    <citation type="submission" date="2021-04" db="EMBL/GenBank/DDBJ databases">
        <title>Genomic insights into ecological role and evolution of a novel Thermoplasmata order Candidatus Sysuiplasmatales.</title>
        <authorList>
            <person name="Yuan Y."/>
        </authorList>
    </citation>
    <scope>NUCLEOTIDE SEQUENCE</scope>
    <source>
        <strain evidence="2">YP2-bin.285</strain>
    </source>
</reference>
<dbReference type="InterPro" id="IPR029045">
    <property type="entry name" value="ClpP/crotonase-like_dom_sf"/>
</dbReference>
<sequence length="417" mass="46954">MSSVPRIDSPTLEKRAWLLGLLHRNISEYFAHWEDSAFSRDRLDAVYLDWIEEGLHLNDRFEFVAFLRRCVAKLRNGHSYCYDETAPLYLTNASKLGFSLEKIGDQWVVVQSEVPEVKPGFVVEYIDRRTPSEWMRKLNDVNGFTKTEAKEIQWQNFMPEVWRADSATLGVIDLTDRAREIKYSPPKLSVKDTTRTATSSVAITAPGWLKEEKVAYLPVPSFAEPRFEEAALKQLHEFSDASGIIIDVRGNGGGSTPGKLIAALMDVPYRDWTETCPDVAYLSNRHKGEPGSLKIFDDGSGGRWESDYVRSDSCVFKGKLVILMDRRTASAAEDFVMPFKDTGRATLVGETSWGSTGMPIMWSYDSIHFGIGSIRAYMPSGESFEGIGISPDITVKRTREDITSEMDPALERALSIM</sequence>
<dbReference type="Gene3D" id="3.90.226.10">
    <property type="entry name" value="2-enoyl-CoA Hydratase, Chain A, domain 1"/>
    <property type="match status" value="1"/>
</dbReference>
<proteinExistence type="predicted"/>